<dbReference type="InterPro" id="IPR054076">
    <property type="entry name" value="ZUO1-like_ZHD"/>
</dbReference>
<dbReference type="InterPro" id="IPR009057">
    <property type="entry name" value="Homeodomain-like_sf"/>
</dbReference>
<dbReference type="GO" id="GO:0006450">
    <property type="term" value="P:regulation of translational fidelity"/>
    <property type="evidence" value="ECO:0007669"/>
    <property type="project" value="InterPro"/>
</dbReference>
<dbReference type="InterPro" id="IPR044634">
    <property type="entry name" value="Zuotin/DnaJC2"/>
</dbReference>
<proteinExistence type="predicted"/>
<dbReference type="Pfam" id="PF00249">
    <property type="entry name" value="Myb_DNA-binding"/>
    <property type="match status" value="1"/>
</dbReference>
<evidence type="ECO:0000259" key="6">
    <source>
        <dbReference type="PROSITE" id="PS50090"/>
    </source>
</evidence>
<dbReference type="SMART" id="SM00717">
    <property type="entry name" value="SANT"/>
    <property type="match status" value="2"/>
</dbReference>
<dbReference type="SUPFAM" id="SSF46689">
    <property type="entry name" value="Homeodomain-like"/>
    <property type="match status" value="2"/>
</dbReference>
<dbReference type="Pfam" id="PF21884">
    <property type="entry name" value="ZUO1-like_ZHD"/>
    <property type="match status" value="1"/>
</dbReference>
<dbReference type="InterPro" id="IPR042569">
    <property type="entry name" value="RAC_head_sf"/>
</dbReference>
<name>A0AA85FSM3_9TREM</name>
<evidence type="ECO:0000256" key="3">
    <source>
        <dbReference type="ARBA" id="ARBA00023186"/>
    </source>
</evidence>
<dbReference type="GO" id="GO:0030544">
    <property type="term" value="F:Hsp70 protein binding"/>
    <property type="evidence" value="ECO:0007669"/>
    <property type="project" value="InterPro"/>
</dbReference>
<dbReference type="PROSITE" id="PS00636">
    <property type="entry name" value="DNAJ_1"/>
    <property type="match status" value="1"/>
</dbReference>
<dbReference type="Proteomes" id="UP000050792">
    <property type="component" value="Unassembled WGS sequence"/>
</dbReference>
<reference evidence="8" key="2">
    <citation type="submission" date="2023-11" db="UniProtKB">
        <authorList>
            <consortium name="WormBaseParasite"/>
        </authorList>
    </citation>
    <scope>IDENTIFICATION</scope>
</reference>
<dbReference type="Pfam" id="PF23082">
    <property type="entry name" value="Myb_DNA-binding_2"/>
    <property type="match status" value="1"/>
</dbReference>
<dbReference type="GO" id="GO:0005829">
    <property type="term" value="C:cytosol"/>
    <property type="evidence" value="ECO:0007669"/>
    <property type="project" value="TreeGrafter"/>
</dbReference>
<feature type="region of interest" description="Disordered" evidence="4">
    <location>
        <begin position="396"/>
        <end position="419"/>
    </location>
</feature>
<dbReference type="CDD" id="cd06257">
    <property type="entry name" value="DnaJ"/>
    <property type="match status" value="1"/>
</dbReference>
<dbReference type="InterPro" id="IPR001623">
    <property type="entry name" value="DnaJ_domain"/>
</dbReference>
<keyword evidence="2" id="KW-0963">Cytoplasm</keyword>
<dbReference type="InterPro" id="IPR036869">
    <property type="entry name" value="J_dom_sf"/>
</dbReference>
<dbReference type="AlphaFoldDB" id="A0AA85FSM3"/>
<evidence type="ECO:0000313" key="7">
    <source>
        <dbReference type="Proteomes" id="UP000050792"/>
    </source>
</evidence>
<dbReference type="WBParaSite" id="SRDH1_64160.7">
    <property type="protein sequence ID" value="SRDH1_64160.7"/>
    <property type="gene ID" value="SRDH1_64160"/>
</dbReference>
<dbReference type="Pfam" id="PF00226">
    <property type="entry name" value="DnaJ"/>
    <property type="match status" value="1"/>
</dbReference>
<organism evidence="7 8">
    <name type="scientific">Schistosoma rodhaini</name>
    <dbReference type="NCBI Taxonomy" id="6188"/>
    <lineage>
        <taxon>Eukaryota</taxon>
        <taxon>Metazoa</taxon>
        <taxon>Spiralia</taxon>
        <taxon>Lophotrochozoa</taxon>
        <taxon>Platyhelminthes</taxon>
        <taxon>Trematoda</taxon>
        <taxon>Digenea</taxon>
        <taxon>Strigeidida</taxon>
        <taxon>Schistosomatoidea</taxon>
        <taxon>Schistosomatidae</taxon>
        <taxon>Schistosoma</taxon>
    </lineage>
</organism>
<protein>
    <recommendedName>
        <fullName evidence="9">DnaJ homolog subfamily C member 2</fullName>
    </recommendedName>
</protein>
<accession>A0AA85FSM3</accession>
<dbReference type="GO" id="GO:0043022">
    <property type="term" value="F:ribosome binding"/>
    <property type="evidence" value="ECO:0007669"/>
    <property type="project" value="InterPro"/>
</dbReference>
<comment type="subcellular location">
    <subcellularLocation>
        <location evidence="1">Cytoplasm</location>
    </subcellularLocation>
</comment>
<reference evidence="7" key="1">
    <citation type="submission" date="2022-06" db="EMBL/GenBank/DDBJ databases">
        <authorList>
            <person name="Berger JAMES D."/>
            <person name="Berger JAMES D."/>
        </authorList>
    </citation>
    <scope>NUCLEOTIDE SEQUENCE [LARGE SCALE GENOMIC DNA]</scope>
</reference>
<dbReference type="Pfam" id="PF16717">
    <property type="entry name" value="RAC_head"/>
    <property type="match status" value="1"/>
</dbReference>
<sequence>MELVVYEVHPHIALLRELCGETHEESLSDDSDDESYLKGLDPKNWKSQDHYSVLGLRKKRFLASSDDIKRAYRRKILNHHPDKRRSKGEFVQDEKLDYFSCITIAYEILGNPVKRLAYDSVDPVAIDDSVPTISEIKSNFFTSLGNFFYRKSRWSKKQPTPHLGNNLTDIEEVLKFYDFWEEYDTCRDYSYLDEEDKEKGEDRETRRAIERQNRIERARRRNEEVNNVRNIVLLAKENDPRILAANKAARDAKEAKRQARLAAVQKRREMEEEQQKREAEAAALARAASEERRRSEAERVRKERDLNRSEAKRERRQLRSLLVERFNYFLVGDKTDTSKVGSHQVKVLADMDLLCQRLSNVQLHELNEYLEQADTSDKAHRIFSAKVESVKHELQANNLQTQTKQKPEEIPSTESQTNTSKWTTEMIQVLVKAVNILPAGTPKRWEAIAAYLNQHISGVSVSGKDVLKQAKLLKEEDSNLRKTANTKAFDSFSNSVRETDAVKNVTITTQLEAEASRPWTVVEQRALEQALKTYPSNAGDPGSDDRWQLIANVVGTRTRRECIIRCKELAEQDFFFRVSSRFALKRLLWLQPRNRELCARVT</sequence>
<feature type="compositionally biased region" description="Basic and acidic residues" evidence="4">
    <location>
        <begin position="288"/>
        <end position="313"/>
    </location>
</feature>
<dbReference type="SUPFAM" id="SSF46565">
    <property type="entry name" value="Chaperone J-domain"/>
    <property type="match status" value="1"/>
</dbReference>
<evidence type="ECO:0000259" key="5">
    <source>
        <dbReference type="PROSITE" id="PS50076"/>
    </source>
</evidence>
<dbReference type="Gene3D" id="1.10.8.840">
    <property type="entry name" value="Ribosome-associated complex head domain"/>
    <property type="match status" value="1"/>
</dbReference>
<feature type="domain" description="J" evidence="5">
    <location>
        <begin position="49"/>
        <end position="122"/>
    </location>
</feature>
<feature type="compositionally biased region" description="Basic and acidic residues" evidence="4">
    <location>
        <begin position="266"/>
        <end position="280"/>
    </location>
</feature>
<dbReference type="PROSITE" id="PS50076">
    <property type="entry name" value="DNAJ_2"/>
    <property type="match status" value="1"/>
</dbReference>
<keyword evidence="3" id="KW-0143">Chaperone</keyword>
<dbReference type="CDD" id="cd00167">
    <property type="entry name" value="SANT"/>
    <property type="match status" value="1"/>
</dbReference>
<dbReference type="Gene3D" id="1.10.10.60">
    <property type="entry name" value="Homeodomain-like"/>
    <property type="match status" value="2"/>
</dbReference>
<feature type="domain" description="Myb-like" evidence="6">
    <location>
        <begin position="518"/>
        <end position="570"/>
    </location>
</feature>
<evidence type="ECO:0000256" key="1">
    <source>
        <dbReference type="ARBA" id="ARBA00004496"/>
    </source>
</evidence>
<dbReference type="InterPro" id="IPR018253">
    <property type="entry name" value="DnaJ_domain_CS"/>
</dbReference>
<feature type="region of interest" description="Disordered" evidence="4">
    <location>
        <begin position="254"/>
        <end position="314"/>
    </location>
</feature>
<dbReference type="InterPro" id="IPR001005">
    <property type="entry name" value="SANT/Myb"/>
</dbReference>
<dbReference type="GO" id="GO:0051083">
    <property type="term" value="P:'de novo' cotranslational protein folding"/>
    <property type="evidence" value="ECO:0007669"/>
    <property type="project" value="InterPro"/>
</dbReference>
<dbReference type="Gene3D" id="1.10.287.110">
    <property type="entry name" value="DnaJ domain"/>
    <property type="match status" value="1"/>
</dbReference>
<dbReference type="InterPro" id="IPR032003">
    <property type="entry name" value="RAC_head"/>
</dbReference>
<dbReference type="SMART" id="SM00271">
    <property type="entry name" value="DnaJ"/>
    <property type="match status" value="1"/>
</dbReference>
<dbReference type="PANTHER" id="PTHR43999">
    <property type="entry name" value="DNAJ HOMOLOG SUBFAMILY C MEMBER 2"/>
    <property type="match status" value="1"/>
</dbReference>
<evidence type="ECO:0000313" key="8">
    <source>
        <dbReference type="WBParaSite" id="SRDH1_64160.7"/>
    </source>
</evidence>
<dbReference type="PANTHER" id="PTHR43999:SF1">
    <property type="entry name" value="DNAJ HOMOLOG SUBFAMILY C MEMBER 2"/>
    <property type="match status" value="1"/>
</dbReference>
<keyword evidence="7" id="KW-1185">Reference proteome</keyword>
<evidence type="ECO:0000256" key="4">
    <source>
        <dbReference type="SAM" id="MobiDB-lite"/>
    </source>
</evidence>
<dbReference type="PROSITE" id="PS50090">
    <property type="entry name" value="MYB_LIKE"/>
    <property type="match status" value="1"/>
</dbReference>
<evidence type="ECO:0000256" key="2">
    <source>
        <dbReference type="ARBA" id="ARBA00022490"/>
    </source>
</evidence>
<evidence type="ECO:0008006" key="9">
    <source>
        <dbReference type="Google" id="ProtNLM"/>
    </source>
</evidence>